<sequence length="237" mass="26822">MLWLVGAVTTFTCDHQYFANLTLHQAGDEEDWRCITGPDTTWIKHDKECPDCRNQVPPTSPVILSRPISPLLTAPGNLQDRRGVLTEYRCKHHKVSSPQDEGTVLGIDKLGFLLIQSKHRCPRCFAHGIEESSSDDQSSTRNQPEEAPLVPLDGSDLDIADNMDMGTLARQTRQREALATFDLPPTPSRRDSKREKVKNFDRFDPKTQPKKYYILLNFNVTLPVLCKCDDVTLMIAM</sequence>
<reference evidence="2 3" key="1">
    <citation type="submission" date="2017-12" db="EMBL/GenBank/DDBJ databases">
        <title>Comparative genomics of Botrytis spp.</title>
        <authorList>
            <person name="Valero-Jimenez C.A."/>
            <person name="Tapia P."/>
            <person name="Veloso J."/>
            <person name="Silva-Moreno E."/>
            <person name="Staats M."/>
            <person name="Valdes J.H."/>
            <person name="Van Kan J.A.L."/>
        </authorList>
    </citation>
    <scope>NUCLEOTIDE SEQUENCE [LARGE SCALE GENOMIC DNA]</scope>
    <source>
        <strain evidence="2 3">MUCL435</strain>
    </source>
</reference>
<comment type="caution">
    <text evidence="2">The sequence shown here is derived from an EMBL/GenBank/DDBJ whole genome shotgun (WGS) entry which is preliminary data.</text>
</comment>
<feature type="region of interest" description="Disordered" evidence="1">
    <location>
        <begin position="130"/>
        <end position="156"/>
    </location>
</feature>
<evidence type="ECO:0000313" key="3">
    <source>
        <dbReference type="Proteomes" id="UP000308671"/>
    </source>
</evidence>
<accession>A0A4S8R842</accession>
<evidence type="ECO:0000256" key="1">
    <source>
        <dbReference type="SAM" id="MobiDB-lite"/>
    </source>
</evidence>
<dbReference type="Proteomes" id="UP000308671">
    <property type="component" value="Unassembled WGS sequence"/>
</dbReference>
<keyword evidence="3" id="KW-1185">Reference proteome</keyword>
<evidence type="ECO:0000313" key="2">
    <source>
        <dbReference type="EMBL" id="THV53820.1"/>
    </source>
</evidence>
<dbReference type="EMBL" id="PQXL01000041">
    <property type="protein sequence ID" value="THV53820.1"/>
    <property type="molecule type" value="Genomic_DNA"/>
</dbReference>
<protein>
    <submittedName>
        <fullName evidence="2">Uncharacterized protein</fullName>
    </submittedName>
</protein>
<proteinExistence type="predicted"/>
<organism evidence="2 3">
    <name type="scientific">Botrytis galanthina</name>
    <dbReference type="NCBI Taxonomy" id="278940"/>
    <lineage>
        <taxon>Eukaryota</taxon>
        <taxon>Fungi</taxon>
        <taxon>Dikarya</taxon>
        <taxon>Ascomycota</taxon>
        <taxon>Pezizomycotina</taxon>
        <taxon>Leotiomycetes</taxon>
        <taxon>Helotiales</taxon>
        <taxon>Sclerotiniaceae</taxon>
        <taxon>Botrytis</taxon>
    </lineage>
</organism>
<dbReference type="OrthoDB" id="3524430at2759"/>
<dbReference type="AlphaFoldDB" id="A0A4S8R842"/>
<name>A0A4S8R842_9HELO</name>
<gene>
    <name evidence="2" type="ORF">BGAL_0041g00290</name>
</gene>